<sequence>MKNKMKMYIYEEEDFFPGKDTFIDSTADNENAVVFEDNEETGYFYAVERIDGLKILDALHIYNVKDVVDKDRPSTLKILWSEDESMALLSINNYYHALFDFKNKAGYCRTGFPENGSWAEVKERKLTDELLESLSK</sequence>
<evidence type="ECO:0000313" key="1">
    <source>
        <dbReference type="EMBL" id="RNI25037.1"/>
    </source>
</evidence>
<protein>
    <submittedName>
        <fullName evidence="1">DUF2251 domain-containing protein</fullName>
    </submittedName>
</protein>
<name>A0A3M9MIQ4_9BACT</name>
<evidence type="ECO:0000313" key="2">
    <source>
        <dbReference type="Proteomes" id="UP000272117"/>
    </source>
</evidence>
<organism evidence="1 2">
    <name type="scientific">Rufibacter latericius</name>
    <dbReference type="NCBI Taxonomy" id="2487040"/>
    <lineage>
        <taxon>Bacteria</taxon>
        <taxon>Pseudomonadati</taxon>
        <taxon>Bacteroidota</taxon>
        <taxon>Cytophagia</taxon>
        <taxon>Cytophagales</taxon>
        <taxon>Hymenobacteraceae</taxon>
        <taxon>Rufibacter</taxon>
    </lineage>
</organism>
<dbReference type="RefSeq" id="WP_123128066.1">
    <property type="nucleotide sequence ID" value="NZ_RJJD01000010.1"/>
</dbReference>
<proteinExistence type="predicted"/>
<dbReference type="EMBL" id="RJJD01000010">
    <property type="protein sequence ID" value="RNI25037.1"/>
    <property type="molecule type" value="Genomic_DNA"/>
</dbReference>
<comment type="caution">
    <text evidence="1">The sequence shown here is derived from an EMBL/GenBank/DDBJ whole genome shotgun (WGS) entry which is preliminary data.</text>
</comment>
<dbReference type="Proteomes" id="UP000272117">
    <property type="component" value="Unassembled WGS sequence"/>
</dbReference>
<accession>A0A3M9MIQ4</accession>
<dbReference type="AlphaFoldDB" id="A0A3M9MIQ4"/>
<keyword evidence="2" id="KW-1185">Reference proteome</keyword>
<dbReference type="OrthoDB" id="5679620at2"/>
<reference evidence="1 2" key="1">
    <citation type="submission" date="2018-11" db="EMBL/GenBank/DDBJ databases">
        <title>Rufibacter latericius sp. nov., isolated from water in Baiyang Lake.</title>
        <authorList>
            <person name="Yang Y."/>
        </authorList>
    </citation>
    <scope>NUCLEOTIDE SEQUENCE [LARGE SCALE GENOMIC DNA]</scope>
    <source>
        <strain evidence="1 2">R-22-1c-1</strain>
    </source>
</reference>
<dbReference type="Pfam" id="PF10008">
    <property type="entry name" value="DUF2251"/>
    <property type="match status" value="1"/>
</dbReference>
<dbReference type="PIRSF" id="PIRSF007050">
    <property type="entry name" value="UPC007050"/>
    <property type="match status" value="1"/>
</dbReference>
<gene>
    <name evidence="1" type="ORF">EFB08_16095</name>
</gene>
<dbReference type="InterPro" id="IPR014449">
    <property type="entry name" value="UCP007050_HI0931"/>
</dbReference>